<protein>
    <submittedName>
        <fullName evidence="2">Uncharacterized protein</fullName>
    </submittedName>
</protein>
<evidence type="ECO:0000256" key="1">
    <source>
        <dbReference type="SAM" id="Phobius"/>
    </source>
</evidence>
<dbReference type="Proteomes" id="UP001140949">
    <property type="component" value="Unassembled WGS sequence"/>
</dbReference>
<keyword evidence="3" id="KW-1185">Reference proteome</keyword>
<gene>
    <name evidence="2" type="ORF">M6B38_341105</name>
</gene>
<proteinExistence type="predicted"/>
<accession>A0AAX6GXA0</accession>
<evidence type="ECO:0000313" key="2">
    <source>
        <dbReference type="EMBL" id="KAJ6833172.1"/>
    </source>
</evidence>
<comment type="caution">
    <text evidence="2">The sequence shown here is derived from an EMBL/GenBank/DDBJ whole genome shotgun (WGS) entry which is preliminary data.</text>
</comment>
<sequence length="77" mass="9311">MYSCRYSCTHPSRSHRLVVFRILCTCHVLYFRFMITFLYFSSYTLVPVLYFLYLHSCTFIFFSCISYFMSHVLISIS</sequence>
<feature type="transmembrane region" description="Helical" evidence="1">
    <location>
        <begin position="52"/>
        <end position="74"/>
    </location>
</feature>
<dbReference type="AlphaFoldDB" id="A0AAX6GXA0"/>
<dbReference type="EMBL" id="JANAVB010015398">
    <property type="protein sequence ID" value="KAJ6833172.1"/>
    <property type="molecule type" value="Genomic_DNA"/>
</dbReference>
<feature type="transmembrane region" description="Helical" evidence="1">
    <location>
        <begin position="20"/>
        <end position="40"/>
    </location>
</feature>
<reference evidence="2" key="1">
    <citation type="journal article" date="2023" name="GigaByte">
        <title>Genome assembly of the bearded iris, Iris pallida Lam.</title>
        <authorList>
            <person name="Bruccoleri R.E."/>
            <person name="Oakeley E.J."/>
            <person name="Faust A.M.E."/>
            <person name="Altorfer M."/>
            <person name="Dessus-Babus S."/>
            <person name="Burckhardt D."/>
            <person name="Oertli M."/>
            <person name="Naumann U."/>
            <person name="Petersen F."/>
            <person name="Wong J."/>
        </authorList>
    </citation>
    <scope>NUCLEOTIDE SEQUENCE</scope>
    <source>
        <strain evidence="2">GSM-AAB239-AS_SAM_17_03QT</strain>
    </source>
</reference>
<organism evidence="2 3">
    <name type="scientific">Iris pallida</name>
    <name type="common">Sweet iris</name>
    <dbReference type="NCBI Taxonomy" id="29817"/>
    <lineage>
        <taxon>Eukaryota</taxon>
        <taxon>Viridiplantae</taxon>
        <taxon>Streptophyta</taxon>
        <taxon>Embryophyta</taxon>
        <taxon>Tracheophyta</taxon>
        <taxon>Spermatophyta</taxon>
        <taxon>Magnoliopsida</taxon>
        <taxon>Liliopsida</taxon>
        <taxon>Asparagales</taxon>
        <taxon>Iridaceae</taxon>
        <taxon>Iridoideae</taxon>
        <taxon>Irideae</taxon>
        <taxon>Iris</taxon>
    </lineage>
</organism>
<evidence type="ECO:0000313" key="3">
    <source>
        <dbReference type="Proteomes" id="UP001140949"/>
    </source>
</evidence>
<reference evidence="2" key="2">
    <citation type="submission" date="2023-04" db="EMBL/GenBank/DDBJ databases">
        <authorList>
            <person name="Bruccoleri R.E."/>
            <person name="Oakeley E.J."/>
            <person name="Faust A.-M."/>
            <person name="Dessus-Babus S."/>
            <person name="Altorfer M."/>
            <person name="Burckhardt D."/>
            <person name="Oertli M."/>
            <person name="Naumann U."/>
            <person name="Petersen F."/>
            <person name="Wong J."/>
        </authorList>
    </citation>
    <scope>NUCLEOTIDE SEQUENCE</scope>
    <source>
        <strain evidence="2">GSM-AAB239-AS_SAM_17_03QT</strain>
        <tissue evidence="2">Leaf</tissue>
    </source>
</reference>
<keyword evidence="1" id="KW-1133">Transmembrane helix</keyword>
<keyword evidence="1" id="KW-0812">Transmembrane</keyword>
<keyword evidence="1" id="KW-0472">Membrane</keyword>
<name>A0AAX6GXA0_IRIPA</name>